<evidence type="ECO:0000313" key="3">
    <source>
        <dbReference type="Proteomes" id="UP001596356"/>
    </source>
</evidence>
<dbReference type="EMBL" id="JBHSWJ010000002">
    <property type="protein sequence ID" value="MFC6715594.1"/>
    <property type="molecule type" value="Genomic_DNA"/>
</dbReference>
<dbReference type="GO" id="GO:0008483">
    <property type="term" value="F:transaminase activity"/>
    <property type="evidence" value="ECO:0007669"/>
    <property type="project" value="UniProtKB-KW"/>
</dbReference>
<dbReference type="PANTHER" id="PTHR46577">
    <property type="entry name" value="HTH-TYPE TRANSCRIPTIONAL REGULATORY PROTEIN GABR"/>
    <property type="match status" value="1"/>
</dbReference>
<accession>A0ABW2AY04</accession>
<keyword evidence="2" id="KW-0032">Aminotransferase</keyword>
<dbReference type="InterPro" id="IPR051446">
    <property type="entry name" value="HTH_trans_reg/aminotransferase"/>
</dbReference>
<organism evidence="2 3">
    <name type="scientific">Branchiibius cervicis</name>
    <dbReference type="NCBI Taxonomy" id="908252"/>
    <lineage>
        <taxon>Bacteria</taxon>
        <taxon>Bacillati</taxon>
        <taxon>Actinomycetota</taxon>
        <taxon>Actinomycetes</taxon>
        <taxon>Micrococcales</taxon>
        <taxon>Dermacoccaceae</taxon>
        <taxon>Branchiibius</taxon>
    </lineage>
</organism>
<dbReference type="InterPro" id="IPR015421">
    <property type="entry name" value="PyrdxlP-dep_Trfase_major"/>
</dbReference>
<dbReference type="PANTHER" id="PTHR46577:SF1">
    <property type="entry name" value="HTH-TYPE TRANSCRIPTIONAL REGULATORY PROTEIN GABR"/>
    <property type="match status" value="1"/>
</dbReference>
<dbReference type="InterPro" id="IPR004839">
    <property type="entry name" value="Aminotransferase_I/II_large"/>
</dbReference>
<protein>
    <submittedName>
        <fullName evidence="2">Aminotransferase class I/II-fold pyridoxal phosphate-dependent enzyme</fullName>
    </submittedName>
</protein>
<dbReference type="CDD" id="cd00609">
    <property type="entry name" value="AAT_like"/>
    <property type="match status" value="1"/>
</dbReference>
<dbReference type="Proteomes" id="UP001596356">
    <property type="component" value="Unassembled WGS sequence"/>
</dbReference>
<gene>
    <name evidence="2" type="ORF">ACFQBT_17920</name>
</gene>
<dbReference type="InterPro" id="IPR015424">
    <property type="entry name" value="PyrdxlP-dep_Trfase"/>
</dbReference>
<dbReference type="RefSeq" id="WP_377825547.1">
    <property type="nucleotide sequence ID" value="NZ_JBHSWJ010000002.1"/>
</dbReference>
<sequence>MAQSTASSLIVESGDPDVIAWTYSAPPAPPGTARAFQRAAEGLPGLLTSTGYLPDGLPALREAIARTYDDRGLPTDPHQIIVTSGAMGAISLVVRTLLRKGDRAIAEGLSYPHGVDALRAVGARVGALPVLENPWPIDEFGELAAAGAHAAYLIPEFHNPTATVMPGEQREQLAALARRHGVRVIADESLYAVNLDGTSLPPPYAGFDPTAISIGSSSKPFWGGLRVGWIRAPQDVVMPLVQMRMSTDLGASAFEQLVVTELLTEGGQTAASARARLRAGRDQLLGLLAQHLPDFETYCPSGDSTCGCGYPAPCRVSWPVPRRRAACCSLRAPGSSANPAGPVSGIYGCPT</sequence>
<proteinExistence type="predicted"/>
<keyword evidence="2" id="KW-0808">Transferase</keyword>
<dbReference type="SUPFAM" id="SSF53383">
    <property type="entry name" value="PLP-dependent transferases"/>
    <property type="match status" value="1"/>
</dbReference>
<comment type="caution">
    <text evidence="2">The sequence shown here is derived from an EMBL/GenBank/DDBJ whole genome shotgun (WGS) entry which is preliminary data.</text>
</comment>
<dbReference type="Pfam" id="PF00155">
    <property type="entry name" value="Aminotran_1_2"/>
    <property type="match status" value="1"/>
</dbReference>
<evidence type="ECO:0000313" key="2">
    <source>
        <dbReference type="EMBL" id="MFC6715594.1"/>
    </source>
</evidence>
<keyword evidence="3" id="KW-1185">Reference proteome</keyword>
<evidence type="ECO:0000259" key="1">
    <source>
        <dbReference type="Pfam" id="PF00155"/>
    </source>
</evidence>
<feature type="domain" description="Aminotransferase class I/classII large" evidence="1">
    <location>
        <begin position="54"/>
        <end position="295"/>
    </location>
</feature>
<dbReference type="Gene3D" id="3.40.640.10">
    <property type="entry name" value="Type I PLP-dependent aspartate aminotransferase-like (Major domain)"/>
    <property type="match status" value="1"/>
</dbReference>
<name>A0ABW2AY04_9MICO</name>
<reference evidence="3" key="1">
    <citation type="journal article" date="2019" name="Int. J. Syst. Evol. Microbiol.">
        <title>The Global Catalogue of Microorganisms (GCM) 10K type strain sequencing project: providing services to taxonomists for standard genome sequencing and annotation.</title>
        <authorList>
            <consortium name="The Broad Institute Genomics Platform"/>
            <consortium name="The Broad Institute Genome Sequencing Center for Infectious Disease"/>
            <person name="Wu L."/>
            <person name="Ma J."/>
        </authorList>
    </citation>
    <scope>NUCLEOTIDE SEQUENCE [LARGE SCALE GENOMIC DNA]</scope>
    <source>
        <strain evidence="3">NBRC 106593</strain>
    </source>
</reference>